<dbReference type="PANTHER" id="PTHR46585:SF1">
    <property type="entry name" value="CHROMO DOMAIN-CONTAINING PROTEIN"/>
    <property type="match status" value="1"/>
</dbReference>
<dbReference type="InParanoid" id="A0A6P8HP81"/>
<gene>
    <name evidence="4" type="primary">LOC116291433</name>
</gene>
<feature type="domain" description="Integrase catalytic" evidence="2">
    <location>
        <begin position="70"/>
        <end position="231"/>
    </location>
</feature>
<proteinExistence type="predicted"/>
<keyword evidence="3" id="KW-1185">Reference proteome</keyword>
<dbReference type="Proteomes" id="UP000515163">
    <property type="component" value="Unplaced"/>
</dbReference>
<protein>
    <submittedName>
        <fullName evidence="4">Uncharacterized protein LOC116291433</fullName>
    </submittedName>
</protein>
<feature type="compositionally biased region" description="Polar residues" evidence="1">
    <location>
        <begin position="327"/>
        <end position="337"/>
    </location>
</feature>
<accession>A0A6P8HP81</accession>
<name>A0A6P8HP81_ACTTE</name>
<dbReference type="PANTHER" id="PTHR46585">
    <property type="entry name" value="INTEGRASE CORE DOMAIN CONTAINING PROTEIN"/>
    <property type="match status" value="1"/>
</dbReference>
<dbReference type="OrthoDB" id="5976606at2759"/>
<dbReference type="PROSITE" id="PS50994">
    <property type="entry name" value="INTEGRASE"/>
    <property type="match status" value="1"/>
</dbReference>
<dbReference type="GeneID" id="116291433"/>
<evidence type="ECO:0000313" key="3">
    <source>
        <dbReference type="Proteomes" id="UP000515163"/>
    </source>
</evidence>
<dbReference type="Pfam" id="PF00665">
    <property type="entry name" value="rve"/>
    <property type="match status" value="1"/>
</dbReference>
<feature type="compositionally biased region" description="Basic residues" evidence="1">
    <location>
        <begin position="356"/>
        <end position="375"/>
    </location>
</feature>
<reference evidence="4" key="1">
    <citation type="submission" date="2025-08" db="UniProtKB">
        <authorList>
            <consortium name="RefSeq"/>
        </authorList>
    </citation>
    <scope>IDENTIFICATION</scope>
    <source>
        <tissue evidence="4">Tentacle</tissue>
    </source>
</reference>
<evidence type="ECO:0000256" key="1">
    <source>
        <dbReference type="SAM" id="MobiDB-lite"/>
    </source>
</evidence>
<dbReference type="InterPro" id="IPR012337">
    <property type="entry name" value="RNaseH-like_sf"/>
</dbReference>
<dbReference type="GO" id="GO:0003676">
    <property type="term" value="F:nucleic acid binding"/>
    <property type="evidence" value="ECO:0007669"/>
    <property type="project" value="InterPro"/>
</dbReference>
<dbReference type="RefSeq" id="XP_031554465.1">
    <property type="nucleotide sequence ID" value="XM_031698605.1"/>
</dbReference>
<feature type="region of interest" description="Disordered" evidence="1">
    <location>
        <begin position="318"/>
        <end position="394"/>
    </location>
</feature>
<dbReference type="InterPro" id="IPR036397">
    <property type="entry name" value="RNaseH_sf"/>
</dbReference>
<dbReference type="GO" id="GO:0015074">
    <property type="term" value="P:DNA integration"/>
    <property type="evidence" value="ECO:0007669"/>
    <property type="project" value="InterPro"/>
</dbReference>
<evidence type="ECO:0000313" key="4">
    <source>
        <dbReference type="RefSeq" id="XP_031554465.1"/>
    </source>
</evidence>
<sequence length="394" mass="45663">MAKNKIQKYLEKLYYDPKQPGSFTAPESFYRAVREKSGDKISRKQVYDWLASQETYTLHRRTRKKFKRNRIIVGRVDEQWQADLIDIQKIKKYNGGNRYILVAIDVLSKFAWREPLKAKTGECIVQGFEKIFKKGRKPEKLQTDHGKEFLNKRFQNFLAKNDIHFFTTASDTKAAIAERTIQTMKAKLYKYFTHKNTLKYTDVLQQLFDSYNDSYHTSIKTKPSMVTQENEEHIWHILYDKDLIDGPIKFEFHVGDKVRLSKLKGTFEKGLFRKALPFLASASKQAGKVALKTGANVLADAAAGQRFQDSLRNRLKESGMELKRDVTTQVKNAMNGQTGSGKKRKRGQQERSGVPQKKRKQTKAKPKRIKRKTKSKSLTTSKATKPRTFQDIFG</sequence>
<evidence type="ECO:0000259" key="2">
    <source>
        <dbReference type="PROSITE" id="PS50994"/>
    </source>
</evidence>
<dbReference type="AlphaFoldDB" id="A0A6P8HP81"/>
<dbReference type="KEGG" id="aten:116291433"/>
<dbReference type="InterPro" id="IPR001584">
    <property type="entry name" value="Integrase_cat-core"/>
</dbReference>
<organism evidence="3 4">
    <name type="scientific">Actinia tenebrosa</name>
    <name type="common">Australian red waratah sea anemone</name>
    <dbReference type="NCBI Taxonomy" id="6105"/>
    <lineage>
        <taxon>Eukaryota</taxon>
        <taxon>Metazoa</taxon>
        <taxon>Cnidaria</taxon>
        <taxon>Anthozoa</taxon>
        <taxon>Hexacorallia</taxon>
        <taxon>Actiniaria</taxon>
        <taxon>Actiniidae</taxon>
        <taxon>Actinia</taxon>
    </lineage>
</organism>
<dbReference type="Gene3D" id="3.30.420.10">
    <property type="entry name" value="Ribonuclease H-like superfamily/Ribonuclease H"/>
    <property type="match status" value="1"/>
</dbReference>
<dbReference type="SUPFAM" id="SSF53098">
    <property type="entry name" value="Ribonuclease H-like"/>
    <property type="match status" value="1"/>
</dbReference>